<dbReference type="EMBL" id="LT598455">
    <property type="protein sequence ID" value="SCU87902.1"/>
    <property type="molecule type" value="Genomic_DNA"/>
</dbReference>
<organism evidence="2 3">
    <name type="scientific">Lachancea dasiensis</name>
    <dbReference type="NCBI Taxonomy" id="1072105"/>
    <lineage>
        <taxon>Eukaryota</taxon>
        <taxon>Fungi</taxon>
        <taxon>Dikarya</taxon>
        <taxon>Ascomycota</taxon>
        <taxon>Saccharomycotina</taxon>
        <taxon>Saccharomycetes</taxon>
        <taxon>Saccharomycetales</taxon>
        <taxon>Saccharomycetaceae</taxon>
        <taxon>Lachancea</taxon>
    </lineage>
</organism>
<sequence length="612" mass="68866">MDRTEDGHNSTYCIPVGLTNLQKDLIEILVSMHARSLLELSKEGALPKDEEDTNHAKLMLPALSPFQLTNMLAANIRAVANHPCLLVEHYMPRQLLLMEPAERLMAGSAKFQKLATILNSLLSRDREKFSKPLQILVIAQGIKELDLIEGFCLGKPVKLKRLSGTSLFDEKHLYGEINTGSSTPVPSSGYNKDEYERVSRKSRNNSKIEGDWLFLATTTHITRSSNLMDEFNVDLAIGFDPLVDENLSCFKRMRLGGKKVPLVKLLVQDSPDHYALACRSSENSDDLLLDSLKHFLLNRQSINGDLDFNWTNTLVDELLKAENLDVNALPSCKLADSKRIKSLVECVSQYPGLSPLSENFKLSPVNRDLDIKDYQSILMDIIVRRLKACENDFDSRQRQVLEARLRETMRQDEFDSVKVQAAKTFKEMESDKSHLNDSIKTLDKVQTAHAKIFDNVKVISERSTAFQNILVASEASPAGQIVSLQEKLASLKSELTSETLNNSRKSSANDDLRVKYQVESSEAANRSLTLKALQEKRTEIKAKSAGPITTIHKGTSNEQELQLREELIRVVQQSQFIQGYIKKVQKHYSLNGNASPKKTPNGSRTRRGRNID</sequence>
<name>A0A1G4JCQ3_9SACH</name>
<feature type="compositionally biased region" description="Polar residues" evidence="1">
    <location>
        <begin position="588"/>
        <end position="603"/>
    </location>
</feature>
<dbReference type="GO" id="GO:0003677">
    <property type="term" value="F:DNA binding"/>
    <property type="evidence" value="ECO:0007669"/>
    <property type="project" value="EnsemblFungi"/>
</dbReference>
<dbReference type="GO" id="GO:0003682">
    <property type="term" value="F:chromatin binding"/>
    <property type="evidence" value="ECO:0007669"/>
    <property type="project" value="EnsemblFungi"/>
</dbReference>
<feature type="compositionally biased region" description="Polar residues" evidence="1">
    <location>
        <begin position="179"/>
        <end position="190"/>
    </location>
</feature>
<dbReference type="GO" id="GO:0005829">
    <property type="term" value="C:cytosol"/>
    <property type="evidence" value="ECO:0007669"/>
    <property type="project" value="EnsemblFungi"/>
</dbReference>
<dbReference type="InterPro" id="IPR021006">
    <property type="entry name" value="Hda2/3"/>
</dbReference>
<dbReference type="AlphaFoldDB" id="A0A1G4JCQ3"/>
<dbReference type="STRING" id="1266660.A0A1G4JCQ3"/>
<dbReference type="OrthoDB" id="4034449at2759"/>
<feature type="region of interest" description="Disordered" evidence="1">
    <location>
        <begin position="588"/>
        <end position="612"/>
    </location>
</feature>
<feature type="region of interest" description="Disordered" evidence="1">
    <location>
        <begin position="179"/>
        <end position="198"/>
    </location>
</feature>
<accession>A0A1G4JCQ3</accession>
<dbReference type="InterPro" id="IPR038609">
    <property type="entry name" value="HDA1_su2/3_sf"/>
</dbReference>
<dbReference type="GO" id="GO:0004407">
    <property type="term" value="F:histone deacetylase activity"/>
    <property type="evidence" value="ECO:0007669"/>
    <property type="project" value="EnsemblFungi"/>
</dbReference>
<dbReference type="Pfam" id="PF11496">
    <property type="entry name" value="HDA2-3"/>
    <property type="match status" value="1"/>
</dbReference>
<dbReference type="GO" id="GO:0070823">
    <property type="term" value="C:HDA1 complex"/>
    <property type="evidence" value="ECO:0007669"/>
    <property type="project" value="EnsemblFungi"/>
</dbReference>
<dbReference type="GO" id="GO:0031047">
    <property type="term" value="P:regulatory ncRNA-mediated gene silencing"/>
    <property type="evidence" value="ECO:0007669"/>
    <property type="project" value="EnsemblFungi"/>
</dbReference>
<protein>
    <submittedName>
        <fullName evidence="2">LADA_0E06920g1_1</fullName>
    </submittedName>
</protein>
<evidence type="ECO:0000256" key="1">
    <source>
        <dbReference type="SAM" id="MobiDB-lite"/>
    </source>
</evidence>
<proteinExistence type="predicted"/>
<gene>
    <name evidence="2" type="ORF">LADA_0E06920G</name>
</gene>
<dbReference type="Proteomes" id="UP000190274">
    <property type="component" value="Chromosome E"/>
</dbReference>
<keyword evidence="3" id="KW-1185">Reference proteome</keyword>
<dbReference type="GO" id="GO:0000122">
    <property type="term" value="P:negative regulation of transcription by RNA polymerase II"/>
    <property type="evidence" value="ECO:0007669"/>
    <property type="project" value="EnsemblFungi"/>
</dbReference>
<evidence type="ECO:0000313" key="3">
    <source>
        <dbReference type="Proteomes" id="UP000190274"/>
    </source>
</evidence>
<dbReference type="Gene3D" id="3.40.50.12360">
    <property type="match status" value="1"/>
</dbReference>
<reference evidence="3" key="1">
    <citation type="submission" date="2016-03" db="EMBL/GenBank/DDBJ databases">
        <authorList>
            <person name="Devillers H."/>
        </authorList>
    </citation>
    <scope>NUCLEOTIDE SEQUENCE [LARGE SCALE GENOMIC DNA]</scope>
</reference>
<evidence type="ECO:0000313" key="2">
    <source>
        <dbReference type="EMBL" id="SCU87902.1"/>
    </source>
</evidence>